<dbReference type="GO" id="GO:0000400">
    <property type="term" value="F:four-way junction DNA binding"/>
    <property type="evidence" value="ECO:0007669"/>
    <property type="project" value="TreeGrafter"/>
</dbReference>
<reference evidence="8" key="3">
    <citation type="submission" date="2025-09" db="UniProtKB">
        <authorList>
            <consortium name="Ensembl"/>
        </authorList>
    </citation>
    <scope>IDENTIFICATION</scope>
</reference>
<accession>A0A3P8V1Q2</accession>
<sequence>FRCDVTTRSSCGSPPFTSFQLPLFFYLPVDSVGHAPEPFPILSLADFLSEVVAPTSLPTARFSSVPELFGVPALDLQRLSGLSRTDVQLLLSAAAATCRPHPAVSAVNYGGLASNLRLSVGCPVLDQLLRGGLPVGGVTELSGESAAGKTQLALQLCLSVQLPVQYRGLGSGAVYVCTEGSFPVTRLYQLISEQPRLRTDVPESVVTSLRFSDQIYVEHAADLDSLQACLSRRVPLLLARGLVRLVVLDSVAALFRSQFQADDWLERNRQILRLGAKLQQLTSDFNSVVLVINQVTDVFDSSNRTGPVMPQVVPALGLSWSNQVLIRLMMRRLQRSVHRGHQRSAVRQLVVEFAPHLSRGGQEAAVWREGVRGLVTVSHGQDET</sequence>
<dbReference type="Pfam" id="PF08423">
    <property type="entry name" value="Rad51"/>
    <property type="match status" value="1"/>
</dbReference>
<comment type="function">
    <text evidence="6">Involved in the homologous recombination repair (HRR) pathway of double-stranded DNA, thought to repair chromosomal fragmentation, translocations and deletions.</text>
</comment>
<dbReference type="AlphaFoldDB" id="A0A3P8V1Q2"/>
<dbReference type="Proteomes" id="UP000265120">
    <property type="component" value="Chromosome 7"/>
</dbReference>
<dbReference type="GO" id="GO:0005737">
    <property type="term" value="C:cytoplasm"/>
    <property type="evidence" value="ECO:0007669"/>
    <property type="project" value="UniProtKB-SubCell"/>
</dbReference>
<dbReference type="InterPro" id="IPR047348">
    <property type="entry name" value="XRCC3-like_C"/>
</dbReference>
<dbReference type="PROSITE" id="PS50162">
    <property type="entry name" value="RECA_2"/>
    <property type="match status" value="1"/>
</dbReference>
<evidence type="ECO:0000313" key="8">
    <source>
        <dbReference type="Ensembl" id="ENSCSEP00000009338.1"/>
    </source>
</evidence>
<dbReference type="Ensembl" id="ENSCSET00000009447.1">
    <property type="protein sequence ID" value="ENSCSEP00000009338.1"/>
    <property type="gene ID" value="ENSCSEG00000005990.1"/>
</dbReference>
<evidence type="ECO:0000256" key="3">
    <source>
        <dbReference type="ARBA" id="ARBA00022840"/>
    </source>
</evidence>
<dbReference type="InterPro" id="IPR020588">
    <property type="entry name" value="RecA_ATP-bd"/>
</dbReference>
<dbReference type="CDD" id="cd19491">
    <property type="entry name" value="XRCC3"/>
    <property type="match status" value="1"/>
</dbReference>
<proteinExistence type="inferred from homology"/>
<dbReference type="PANTHER" id="PTHR46487:SF1">
    <property type="entry name" value="DNA REPAIR PROTEIN XRCC3"/>
    <property type="match status" value="1"/>
</dbReference>
<keyword evidence="1" id="KW-0547">Nucleotide-binding</keyword>
<dbReference type="GO" id="GO:0045003">
    <property type="term" value="P:double-strand break repair via synthesis-dependent strand annealing"/>
    <property type="evidence" value="ECO:0007669"/>
    <property type="project" value="TreeGrafter"/>
</dbReference>
<keyword evidence="9" id="KW-1185">Reference proteome</keyword>
<dbReference type="STRING" id="244447.ENSCSEP00000009338"/>
<dbReference type="GO" id="GO:0071140">
    <property type="term" value="P:resolution of mitotic recombination intermediates"/>
    <property type="evidence" value="ECO:0007669"/>
    <property type="project" value="TreeGrafter"/>
</dbReference>
<dbReference type="GO" id="GO:0005657">
    <property type="term" value="C:replication fork"/>
    <property type="evidence" value="ECO:0007669"/>
    <property type="project" value="TreeGrafter"/>
</dbReference>
<dbReference type="GO" id="GO:0005524">
    <property type="term" value="F:ATP binding"/>
    <property type="evidence" value="ECO:0007669"/>
    <property type="project" value="UniProtKB-KW"/>
</dbReference>
<dbReference type="InParanoid" id="A0A3P8V1Q2"/>
<dbReference type="SUPFAM" id="SSF52540">
    <property type="entry name" value="P-loop containing nucleoside triphosphate hydrolases"/>
    <property type="match status" value="1"/>
</dbReference>
<reference evidence="8" key="2">
    <citation type="submission" date="2025-08" db="UniProtKB">
        <authorList>
            <consortium name="Ensembl"/>
        </authorList>
    </citation>
    <scope>IDENTIFICATION</scope>
</reference>
<keyword evidence="3" id="KW-0067">ATP-binding</keyword>
<dbReference type="GO" id="GO:0140664">
    <property type="term" value="F:ATP-dependent DNA damage sensor activity"/>
    <property type="evidence" value="ECO:0007669"/>
    <property type="project" value="InterPro"/>
</dbReference>
<dbReference type="InterPro" id="IPR027417">
    <property type="entry name" value="P-loop_NTPase"/>
</dbReference>
<keyword evidence="4" id="KW-0234">DNA repair</keyword>
<reference evidence="8 9" key="1">
    <citation type="journal article" date="2014" name="Nat. Genet.">
        <title>Whole-genome sequence of a flatfish provides insights into ZW sex chromosome evolution and adaptation to a benthic lifestyle.</title>
        <authorList>
            <person name="Chen S."/>
            <person name="Zhang G."/>
            <person name="Shao C."/>
            <person name="Huang Q."/>
            <person name="Liu G."/>
            <person name="Zhang P."/>
            <person name="Song W."/>
            <person name="An N."/>
            <person name="Chalopin D."/>
            <person name="Volff J.N."/>
            <person name="Hong Y."/>
            <person name="Li Q."/>
            <person name="Sha Z."/>
            <person name="Zhou H."/>
            <person name="Xie M."/>
            <person name="Yu Q."/>
            <person name="Liu Y."/>
            <person name="Xiang H."/>
            <person name="Wang N."/>
            <person name="Wu K."/>
            <person name="Yang C."/>
            <person name="Zhou Q."/>
            <person name="Liao X."/>
            <person name="Yang L."/>
            <person name="Hu Q."/>
            <person name="Zhang J."/>
            <person name="Meng L."/>
            <person name="Jin L."/>
            <person name="Tian Y."/>
            <person name="Lian J."/>
            <person name="Yang J."/>
            <person name="Miao G."/>
            <person name="Liu S."/>
            <person name="Liang Z."/>
            <person name="Yan F."/>
            <person name="Li Y."/>
            <person name="Sun B."/>
            <person name="Zhang H."/>
            <person name="Zhang J."/>
            <person name="Zhu Y."/>
            <person name="Du M."/>
            <person name="Zhao Y."/>
            <person name="Schartl M."/>
            <person name="Tang Q."/>
            <person name="Wang J."/>
        </authorList>
    </citation>
    <scope>NUCLEOTIDE SEQUENCE</scope>
</reference>
<dbReference type="GeneTree" id="ENSGT00930000151053"/>
<dbReference type="InterPro" id="IPR016467">
    <property type="entry name" value="DNA_recomb/repair_RecA-like"/>
</dbReference>
<keyword evidence="5 6" id="KW-0539">Nucleus</keyword>
<dbReference type="InterPro" id="IPR013632">
    <property type="entry name" value="Rad51_C"/>
</dbReference>
<evidence type="ECO:0000256" key="1">
    <source>
        <dbReference type="ARBA" id="ARBA00022741"/>
    </source>
</evidence>
<dbReference type="GO" id="GO:0090656">
    <property type="term" value="P:t-circle formation"/>
    <property type="evidence" value="ECO:0007669"/>
    <property type="project" value="TreeGrafter"/>
</dbReference>
<organism evidence="8 9">
    <name type="scientific">Cynoglossus semilaevis</name>
    <name type="common">Tongue sole</name>
    <dbReference type="NCBI Taxonomy" id="244447"/>
    <lineage>
        <taxon>Eukaryota</taxon>
        <taxon>Metazoa</taxon>
        <taxon>Chordata</taxon>
        <taxon>Craniata</taxon>
        <taxon>Vertebrata</taxon>
        <taxon>Euteleostomi</taxon>
        <taxon>Actinopterygii</taxon>
        <taxon>Neopterygii</taxon>
        <taxon>Teleostei</taxon>
        <taxon>Neoteleostei</taxon>
        <taxon>Acanthomorphata</taxon>
        <taxon>Carangaria</taxon>
        <taxon>Pleuronectiformes</taxon>
        <taxon>Pleuronectoidei</taxon>
        <taxon>Cynoglossidae</taxon>
        <taxon>Cynoglossinae</taxon>
        <taxon>Cynoglossus</taxon>
    </lineage>
</organism>
<evidence type="ECO:0000256" key="4">
    <source>
        <dbReference type="ARBA" id="ARBA00023204"/>
    </source>
</evidence>
<dbReference type="GO" id="GO:0000722">
    <property type="term" value="P:telomere maintenance via recombination"/>
    <property type="evidence" value="ECO:0007669"/>
    <property type="project" value="TreeGrafter"/>
</dbReference>
<dbReference type="PIRSF" id="PIRSF005856">
    <property type="entry name" value="Rad51"/>
    <property type="match status" value="1"/>
</dbReference>
<evidence type="ECO:0000256" key="2">
    <source>
        <dbReference type="ARBA" id="ARBA00022763"/>
    </source>
</evidence>
<feature type="domain" description="RecA family profile 1" evidence="7">
    <location>
        <begin position="114"/>
        <end position="295"/>
    </location>
</feature>
<evidence type="ECO:0000256" key="5">
    <source>
        <dbReference type="ARBA" id="ARBA00023242"/>
    </source>
</evidence>
<dbReference type="GO" id="GO:0033065">
    <property type="term" value="C:Rad51C-XRCC3 complex"/>
    <property type="evidence" value="ECO:0007669"/>
    <property type="project" value="TreeGrafter"/>
</dbReference>
<evidence type="ECO:0000256" key="6">
    <source>
        <dbReference type="PIRNR" id="PIRNR005856"/>
    </source>
</evidence>
<keyword evidence="2" id="KW-0227">DNA damage</keyword>
<evidence type="ECO:0000313" key="9">
    <source>
        <dbReference type="Proteomes" id="UP000265120"/>
    </source>
</evidence>
<comment type="subcellular location">
    <subcellularLocation>
        <location evidence="6">Nucleus</location>
    </subcellularLocation>
    <subcellularLocation>
        <location evidence="6">Cytoplasm</location>
    </subcellularLocation>
</comment>
<protein>
    <recommendedName>
        <fullName evidence="6">DNA repair protein</fullName>
    </recommendedName>
</protein>
<keyword evidence="6" id="KW-0963">Cytoplasm</keyword>
<dbReference type="Gene3D" id="3.40.50.300">
    <property type="entry name" value="P-loop containing nucleotide triphosphate hydrolases"/>
    <property type="match status" value="1"/>
</dbReference>
<comment type="similarity">
    <text evidence="6">Belongs to the RecA family. RAD51 subfamily.</text>
</comment>
<dbReference type="PANTHER" id="PTHR46487">
    <property type="entry name" value="DNA REPAIR PROTEIN XRCC3"/>
    <property type="match status" value="1"/>
</dbReference>
<evidence type="ECO:0000259" key="7">
    <source>
        <dbReference type="PROSITE" id="PS50162"/>
    </source>
</evidence>
<name>A0A3P8V1Q2_CYNSE</name>